<dbReference type="KEGG" id="tpol:Mal48_25720"/>
<dbReference type="RefSeq" id="WP_145199447.1">
    <property type="nucleotide sequence ID" value="NZ_CP036267.1"/>
</dbReference>
<dbReference type="GO" id="GO:0009421">
    <property type="term" value="C:bacterial-type flagellum filament cap"/>
    <property type="evidence" value="ECO:0007669"/>
    <property type="project" value="InterPro"/>
</dbReference>
<comment type="function">
    <text evidence="5">Required for morphogenesis and for the elongation of the flagellar filament by facilitating polymerization of the flagellin monomers at the tip of growing filament. Forms a capping structure, which prevents flagellin subunits (transported through the central channel of the flagellum) from leaking out without polymerization at the distal end.</text>
</comment>
<proteinExistence type="inferred from homology"/>
<evidence type="ECO:0000256" key="4">
    <source>
        <dbReference type="ARBA" id="ARBA00023143"/>
    </source>
</evidence>
<name>A0A517QNW6_9PLAN</name>
<keyword evidence="8" id="KW-0969">Cilium</keyword>
<dbReference type="InterPro" id="IPR040026">
    <property type="entry name" value="FliD"/>
</dbReference>
<evidence type="ECO:0000256" key="2">
    <source>
        <dbReference type="ARBA" id="ARBA00011255"/>
    </source>
</evidence>
<evidence type="ECO:0000259" key="7">
    <source>
        <dbReference type="Pfam" id="PF07195"/>
    </source>
</evidence>
<keyword evidence="4 5" id="KW-0975">Bacterial flagellum</keyword>
<evidence type="ECO:0000256" key="1">
    <source>
        <dbReference type="ARBA" id="ARBA00009764"/>
    </source>
</evidence>
<organism evidence="8 9">
    <name type="scientific">Thalassoglobus polymorphus</name>
    <dbReference type="NCBI Taxonomy" id="2527994"/>
    <lineage>
        <taxon>Bacteria</taxon>
        <taxon>Pseudomonadati</taxon>
        <taxon>Planctomycetota</taxon>
        <taxon>Planctomycetia</taxon>
        <taxon>Planctomycetales</taxon>
        <taxon>Planctomycetaceae</taxon>
        <taxon>Thalassoglobus</taxon>
    </lineage>
</organism>
<dbReference type="GO" id="GO:0007155">
    <property type="term" value="P:cell adhesion"/>
    <property type="evidence" value="ECO:0007669"/>
    <property type="project" value="InterPro"/>
</dbReference>
<feature type="domain" description="Flagellar hook-associated protein 2 N-terminal" evidence="6">
    <location>
        <begin position="9"/>
        <end position="107"/>
    </location>
</feature>
<evidence type="ECO:0000313" key="8">
    <source>
        <dbReference type="EMBL" id="QDT33319.1"/>
    </source>
</evidence>
<keyword evidence="8" id="KW-0966">Cell projection</keyword>
<dbReference type="Pfam" id="PF07195">
    <property type="entry name" value="FliD_C"/>
    <property type="match status" value="1"/>
</dbReference>
<evidence type="ECO:0000259" key="6">
    <source>
        <dbReference type="Pfam" id="PF02465"/>
    </source>
</evidence>
<gene>
    <name evidence="8" type="primary">fliD</name>
    <name evidence="8" type="ORF">Mal48_25720</name>
</gene>
<comment type="subunit">
    <text evidence="2 5">Homopentamer.</text>
</comment>
<dbReference type="GO" id="GO:0071973">
    <property type="term" value="P:bacterial-type flagellum-dependent cell motility"/>
    <property type="evidence" value="ECO:0007669"/>
    <property type="project" value="TreeGrafter"/>
</dbReference>
<keyword evidence="9" id="KW-1185">Reference proteome</keyword>
<dbReference type="PANTHER" id="PTHR30288:SF0">
    <property type="entry name" value="FLAGELLAR HOOK-ASSOCIATED PROTEIN 2"/>
    <property type="match status" value="1"/>
</dbReference>
<dbReference type="InterPro" id="IPR003481">
    <property type="entry name" value="FliD_N"/>
</dbReference>
<keyword evidence="3" id="KW-0175">Coiled coil</keyword>
<dbReference type="PANTHER" id="PTHR30288">
    <property type="entry name" value="FLAGELLAR CAP/ASSEMBLY PROTEIN FLID"/>
    <property type="match status" value="1"/>
</dbReference>
<evidence type="ECO:0000256" key="3">
    <source>
        <dbReference type="ARBA" id="ARBA00023054"/>
    </source>
</evidence>
<dbReference type="EMBL" id="CP036267">
    <property type="protein sequence ID" value="QDT33319.1"/>
    <property type="molecule type" value="Genomic_DNA"/>
</dbReference>
<dbReference type="Pfam" id="PF02465">
    <property type="entry name" value="FliD_N"/>
    <property type="match status" value="1"/>
</dbReference>
<feature type="domain" description="Flagellar hook-associated protein 2 C-terminal" evidence="7">
    <location>
        <begin position="218"/>
        <end position="458"/>
    </location>
</feature>
<dbReference type="AlphaFoldDB" id="A0A517QNW6"/>
<dbReference type="GO" id="GO:0009424">
    <property type="term" value="C:bacterial-type flagellum hook"/>
    <property type="evidence" value="ECO:0007669"/>
    <property type="project" value="UniProtKB-UniRule"/>
</dbReference>
<reference evidence="8 9" key="1">
    <citation type="submission" date="2019-02" db="EMBL/GenBank/DDBJ databases">
        <title>Deep-cultivation of Planctomycetes and their phenomic and genomic characterization uncovers novel biology.</title>
        <authorList>
            <person name="Wiegand S."/>
            <person name="Jogler M."/>
            <person name="Boedeker C."/>
            <person name="Pinto D."/>
            <person name="Vollmers J."/>
            <person name="Rivas-Marin E."/>
            <person name="Kohn T."/>
            <person name="Peeters S.H."/>
            <person name="Heuer A."/>
            <person name="Rast P."/>
            <person name="Oberbeckmann S."/>
            <person name="Bunk B."/>
            <person name="Jeske O."/>
            <person name="Meyerdierks A."/>
            <person name="Storesund J.E."/>
            <person name="Kallscheuer N."/>
            <person name="Luecker S."/>
            <person name="Lage O.M."/>
            <person name="Pohl T."/>
            <person name="Merkel B.J."/>
            <person name="Hornburger P."/>
            <person name="Mueller R.-W."/>
            <person name="Bruemmer F."/>
            <person name="Labrenz M."/>
            <person name="Spormann A.M."/>
            <person name="Op den Camp H."/>
            <person name="Overmann J."/>
            <person name="Amann R."/>
            <person name="Jetten M.S.M."/>
            <person name="Mascher T."/>
            <person name="Medema M.H."/>
            <person name="Devos D.P."/>
            <person name="Kaster A.-K."/>
            <person name="Ovreas L."/>
            <person name="Rohde M."/>
            <person name="Galperin M.Y."/>
            <person name="Jogler C."/>
        </authorList>
    </citation>
    <scope>NUCLEOTIDE SEQUENCE [LARGE SCALE GENOMIC DNA]</scope>
    <source>
        <strain evidence="8 9">Mal48</strain>
    </source>
</reference>
<keyword evidence="8" id="KW-0282">Flagellum</keyword>
<comment type="similarity">
    <text evidence="1 5">Belongs to the FliD family.</text>
</comment>
<keyword evidence="5" id="KW-0964">Secreted</keyword>
<dbReference type="OrthoDB" id="223089at2"/>
<accession>A0A517QNW6</accession>
<dbReference type="InterPro" id="IPR010809">
    <property type="entry name" value="FliD_C"/>
</dbReference>
<dbReference type="Proteomes" id="UP000315724">
    <property type="component" value="Chromosome"/>
</dbReference>
<evidence type="ECO:0000256" key="5">
    <source>
        <dbReference type="RuleBase" id="RU362066"/>
    </source>
</evidence>
<protein>
    <recommendedName>
        <fullName evidence="5">Flagellar hook-associated protein 2</fullName>
        <shortName evidence="5">HAP2</shortName>
    </recommendedName>
    <alternativeName>
        <fullName evidence="5">Flagellar cap protein</fullName>
    </alternativeName>
</protein>
<sequence>MITIDGLITGIDTETIIDGLLEIQKNQIDRLQLRRQGIEAKQTAYESVEVQLVSLKSIADRLSRPQANVFQSRNVEVSEENAVFAIANTNASTGTYQIHIDSLARAHQVASTGFSETHSEITQGTLDIQVGDGDLKTITVDSSNNSLQSFVDAINNVKAGVTATLVNDGSASGTPHRILLTANKTGEANQITITNNLAASTGSATQPDFDFDNPVQSADDAQVRLGTGPGALTVQSASNEVKSLIQGVTLNLLAADSDQEVQIRVNPNTEPATTAINDLVDSYNAIMDFVDDLVRFNPETDQAGLLIGDRTVTDIQNEIRSAILDVVPEVGTSANRLSVLGISINNRSRLTINATRLEEVLAGRVDGITESDLQNLFAYNHLSTNPSAPTGIGTRLSQLIDGFTNIESGELGSVKESLLDQLTSLDNSIDRQQRIFDNQQQDLIAQFVALESSISELQTTSSFLSSQLSNLGKIGK</sequence>
<dbReference type="GO" id="GO:0005576">
    <property type="term" value="C:extracellular region"/>
    <property type="evidence" value="ECO:0007669"/>
    <property type="project" value="UniProtKB-SubCell"/>
</dbReference>
<evidence type="ECO:0000313" key="9">
    <source>
        <dbReference type="Proteomes" id="UP000315724"/>
    </source>
</evidence>
<comment type="subcellular location">
    <subcellularLocation>
        <location evidence="5">Secreted</location>
    </subcellularLocation>
    <subcellularLocation>
        <location evidence="5">Bacterial flagellum</location>
    </subcellularLocation>
</comment>